<feature type="compositionally biased region" description="Polar residues" evidence="1">
    <location>
        <begin position="126"/>
        <end position="138"/>
    </location>
</feature>
<sequence>MASMLEPPTASAPPTKTTFDSSEDQTRPQRPTSMILPSTPKVSAHARSVSSGSITGGGSAAKIAELLGGAKEKGTKSPTMTVKNSATRAVPTSPLAVEVPREDPIPAAMSSQKSKHKPEPLDTKISAPSTNASATNDNGGWGDMVESPGASSPAQPRSQSPWQTATSSSSPDPAPAQTKPTISLASPPARTTPKLASLDTDVGPRASGSASGSATATNANAADNDDDDEWGEMVQSPAPTSPAMSSPAFAAAPWNISRGPSALNTPLRVPTPLQRPHPPSPLVPIPIRSTTMPSTSTSSYFFPPASASTTPSIAPSPSPKPMTPSHAPSASMSMSMSMSSAMSSGLPLPPQPATPANPPDPWAEVDFSIFEKPAKTASPASSFRSQAPSLGALSMPRQAYSPAHSRNASSPVWLSSPPRAAGFGSPPPATTAVTFDQILQPAGKMTAGPTFDAILGQANPAPVTAAAALGSPASSASAGKAGHRRNDSEEKVPRRASDVSVDDLEEFGAMGMSGLASPPPFVKDLDKVRSPPRFNAGKEEVVRRVVSGLPDLEYML</sequence>
<reference evidence="2" key="1">
    <citation type="journal article" date="2020" name="Stud. Mycol.">
        <title>101 Dothideomycetes genomes: a test case for predicting lifestyles and emergence of pathogens.</title>
        <authorList>
            <person name="Haridas S."/>
            <person name="Albert R."/>
            <person name="Binder M."/>
            <person name="Bloem J."/>
            <person name="Labutti K."/>
            <person name="Salamov A."/>
            <person name="Andreopoulos B."/>
            <person name="Baker S."/>
            <person name="Barry K."/>
            <person name="Bills G."/>
            <person name="Bluhm B."/>
            <person name="Cannon C."/>
            <person name="Castanera R."/>
            <person name="Culley D."/>
            <person name="Daum C."/>
            <person name="Ezra D."/>
            <person name="Gonzalez J."/>
            <person name="Henrissat B."/>
            <person name="Kuo A."/>
            <person name="Liang C."/>
            <person name="Lipzen A."/>
            <person name="Lutzoni F."/>
            <person name="Magnuson J."/>
            <person name="Mondo S."/>
            <person name="Nolan M."/>
            <person name="Ohm R."/>
            <person name="Pangilinan J."/>
            <person name="Park H.-J."/>
            <person name="Ramirez L."/>
            <person name="Alfaro M."/>
            <person name="Sun H."/>
            <person name="Tritt A."/>
            <person name="Yoshinaga Y."/>
            <person name="Zwiers L.-H."/>
            <person name="Turgeon B."/>
            <person name="Goodwin S."/>
            <person name="Spatafora J."/>
            <person name="Crous P."/>
            <person name="Grigoriev I."/>
        </authorList>
    </citation>
    <scope>NUCLEOTIDE SEQUENCE</scope>
    <source>
        <strain evidence="2">CBS 121167</strain>
    </source>
</reference>
<feature type="compositionally biased region" description="Low complexity" evidence="1">
    <location>
        <begin position="236"/>
        <end position="253"/>
    </location>
</feature>
<dbReference type="EMBL" id="ML995490">
    <property type="protein sequence ID" value="KAF2140168.1"/>
    <property type="molecule type" value="Genomic_DNA"/>
</dbReference>
<dbReference type="RefSeq" id="XP_033395881.1">
    <property type="nucleotide sequence ID" value="XM_033540750.1"/>
</dbReference>
<feature type="non-terminal residue" evidence="2">
    <location>
        <position position="556"/>
    </location>
</feature>
<feature type="compositionally biased region" description="Basic and acidic residues" evidence="1">
    <location>
        <begin position="484"/>
        <end position="497"/>
    </location>
</feature>
<feature type="compositionally biased region" description="Polar residues" evidence="1">
    <location>
        <begin position="378"/>
        <end position="388"/>
    </location>
</feature>
<feature type="compositionally biased region" description="Low complexity" evidence="1">
    <location>
        <begin position="329"/>
        <end position="344"/>
    </location>
</feature>
<feature type="region of interest" description="Disordered" evidence="1">
    <location>
        <begin position="465"/>
        <end position="500"/>
    </location>
</feature>
<feature type="compositionally biased region" description="Pro residues" evidence="1">
    <location>
        <begin position="347"/>
        <end position="361"/>
    </location>
</feature>
<dbReference type="AlphaFoldDB" id="A0A6A6B9D1"/>
<feature type="compositionally biased region" description="Pro residues" evidence="1">
    <location>
        <begin position="273"/>
        <end position="284"/>
    </location>
</feature>
<feature type="compositionally biased region" description="Low complexity" evidence="1">
    <location>
        <begin position="147"/>
        <end position="178"/>
    </location>
</feature>
<accession>A0A6A6B9D1</accession>
<dbReference type="GeneID" id="54298246"/>
<gene>
    <name evidence="2" type="ORF">K452DRAFT_288934</name>
</gene>
<feature type="compositionally biased region" description="Low complexity" evidence="1">
    <location>
        <begin position="285"/>
        <end position="313"/>
    </location>
</feature>
<feature type="compositionally biased region" description="Polar residues" evidence="1">
    <location>
        <begin position="404"/>
        <end position="413"/>
    </location>
</feature>
<feature type="compositionally biased region" description="Low complexity" evidence="1">
    <location>
        <begin position="206"/>
        <end position="222"/>
    </location>
</feature>
<feature type="compositionally biased region" description="Polar residues" evidence="1">
    <location>
        <begin position="76"/>
        <end position="87"/>
    </location>
</feature>
<evidence type="ECO:0000256" key="1">
    <source>
        <dbReference type="SAM" id="MobiDB-lite"/>
    </source>
</evidence>
<organism evidence="2 3">
    <name type="scientific">Aplosporella prunicola CBS 121167</name>
    <dbReference type="NCBI Taxonomy" id="1176127"/>
    <lineage>
        <taxon>Eukaryota</taxon>
        <taxon>Fungi</taxon>
        <taxon>Dikarya</taxon>
        <taxon>Ascomycota</taxon>
        <taxon>Pezizomycotina</taxon>
        <taxon>Dothideomycetes</taxon>
        <taxon>Dothideomycetes incertae sedis</taxon>
        <taxon>Botryosphaeriales</taxon>
        <taxon>Aplosporellaceae</taxon>
        <taxon>Aplosporella</taxon>
    </lineage>
</organism>
<name>A0A6A6B9D1_9PEZI</name>
<keyword evidence="3" id="KW-1185">Reference proteome</keyword>
<dbReference type="Proteomes" id="UP000799438">
    <property type="component" value="Unassembled WGS sequence"/>
</dbReference>
<feature type="compositionally biased region" description="Low complexity" evidence="1">
    <location>
        <begin position="7"/>
        <end position="18"/>
    </location>
</feature>
<feature type="region of interest" description="Disordered" evidence="1">
    <location>
        <begin position="1"/>
        <end position="432"/>
    </location>
</feature>
<protein>
    <submittedName>
        <fullName evidence="2">Uncharacterized protein</fullName>
    </submittedName>
</protein>
<evidence type="ECO:0000313" key="2">
    <source>
        <dbReference type="EMBL" id="KAF2140168.1"/>
    </source>
</evidence>
<proteinExistence type="predicted"/>
<evidence type="ECO:0000313" key="3">
    <source>
        <dbReference type="Proteomes" id="UP000799438"/>
    </source>
</evidence>
<feature type="compositionally biased region" description="Low complexity" evidence="1">
    <location>
        <begin position="465"/>
        <end position="480"/>
    </location>
</feature>